<reference evidence="1" key="1">
    <citation type="submission" date="2021-06" db="EMBL/GenBank/DDBJ databases">
        <authorList>
            <person name="Kallberg Y."/>
            <person name="Tangrot J."/>
            <person name="Rosling A."/>
        </authorList>
    </citation>
    <scope>NUCLEOTIDE SEQUENCE</scope>
    <source>
        <strain evidence="1">28 12/20/2015</strain>
    </source>
</reference>
<keyword evidence="2" id="KW-1185">Reference proteome</keyword>
<organism evidence="1 2">
    <name type="scientific">Cetraspora pellucida</name>
    <dbReference type="NCBI Taxonomy" id="1433469"/>
    <lineage>
        <taxon>Eukaryota</taxon>
        <taxon>Fungi</taxon>
        <taxon>Fungi incertae sedis</taxon>
        <taxon>Mucoromycota</taxon>
        <taxon>Glomeromycotina</taxon>
        <taxon>Glomeromycetes</taxon>
        <taxon>Diversisporales</taxon>
        <taxon>Gigasporaceae</taxon>
        <taxon>Cetraspora</taxon>
    </lineage>
</organism>
<evidence type="ECO:0000313" key="1">
    <source>
        <dbReference type="EMBL" id="CAG8519137.1"/>
    </source>
</evidence>
<sequence length="85" mass="9590">MTPAQKENCKQQYRESKARSQKFARIFLPEQPSQNISSTIVSSPNAITSATQYFTRQSSDIDITSLSLQYRSASVSKTCIYPFDS</sequence>
<name>A0ACA9LA72_9GLOM</name>
<dbReference type="Proteomes" id="UP000789366">
    <property type="component" value="Unassembled WGS sequence"/>
</dbReference>
<protein>
    <submittedName>
        <fullName evidence="1">2900_t:CDS:1</fullName>
    </submittedName>
</protein>
<accession>A0ACA9LA72</accession>
<feature type="non-terminal residue" evidence="1">
    <location>
        <position position="85"/>
    </location>
</feature>
<gene>
    <name evidence="1" type="ORF">SPELUC_LOCUS3847</name>
</gene>
<comment type="caution">
    <text evidence="1">The sequence shown here is derived from an EMBL/GenBank/DDBJ whole genome shotgun (WGS) entry which is preliminary data.</text>
</comment>
<evidence type="ECO:0000313" key="2">
    <source>
        <dbReference type="Proteomes" id="UP000789366"/>
    </source>
</evidence>
<proteinExistence type="predicted"/>
<dbReference type="EMBL" id="CAJVPW010003128">
    <property type="protein sequence ID" value="CAG8519137.1"/>
    <property type="molecule type" value="Genomic_DNA"/>
</dbReference>